<accession>A0AA40BP85</accession>
<comment type="cofactor">
    <cofactor evidence="3">
        <name>FAD</name>
        <dbReference type="ChEBI" id="CHEBI:57692"/>
    </cofactor>
</comment>
<comment type="caution">
    <text evidence="7">The sequence shown here is derived from an EMBL/GenBank/DDBJ whole genome shotgun (WGS) entry which is preliminary data.</text>
</comment>
<feature type="binding site" evidence="3">
    <location>
        <position position="273"/>
    </location>
    <ligand>
        <name>FAD</name>
        <dbReference type="ChEBI" id="CHEBI:57692"/>
    </ligand>
</feature>
<dbReference type="InterPro" id="IPR007867">
    <property type="entry name" value="GMC_OxRtase_C"/>
</dbReference>
<sequence length="633" mass="67202">MLLSGAIVGFVASIAGFASAAPHPAIKRQVTQLRPQYDFIVAGGGTSGLTVANRLSEAFPQKTVLVVEYGDVEYAPGIFDPPLATWGGVGASASYFVVQSLPVPDAKNASAFVLAGKVVGGSSAINGMFFDRPSQYDMDAWSTVASSGLGSIHHRWDWNSMFPFFKKSVTFTAPPPAVAAQRGYTWDASVYGGSTPIYSSFPPFLWGDHNVVRNTWTDLGIPTLQECAGGKKDGKCWIPLSQHPVTARRSHAGLGHYLNATRPNYDLIVKHQVIRVVYPSGIESRPPLVEVRSLVDNTVFNITATAEVIVSAGVFHTPAILQRSGIGKASVLGAAGIPVVLDLPGVGSNFQDHSGSGISWNYSAPGNFTPLPSSMSNPAFLADATAGFDEIPARGPYTLAGSNSAIFVPLANITADYQTIVSRIKSIIDDGSAASYLPADYRSDSTMIAGYMQQLATIAKLLNDSRVPSLESTFATGTSVRAVNLHPMSRGTVRLNLADPLGVPTVSYGTGSNPIDFDVYLAHSRYLRRMLNTTTLQSFGAVEVNPGASVQTDAALIDYIQRTMTLSFMHPCCTAAMMPKNKGGVIGPNLKVHGAAGLRVVDMSILPFLPSSHLSALAYAVGEKAADIIIRDW</sequence>
<dbReference type="SUPFAM" id="SSF51905">
    <property type="entry name" value="FAD/NAD(P)-binding domain"/>
    <property type="match status" value="1"/>
</dbReference>
<evidence type="ECO:0000256" key="2">
    <source>
        <dbReference type="PIRSR" id="PIRSR000137-1"/>
    </source>
</evidence>
<feature type="active site" description="Proton acceptor" evidence="2">
    <location>
        <position position="613"/>
    </location>
</feature>
<organism evidence="7 8">
    <name type="scientific">Schizothecium vesticola</name>
    <dbReference type="NCBI Taxonomy" id="314040"/>
    <lineage>
        <taxon>Eukaryota</taxon>
        <taxon>Fungi</taxon>
        <taxon>Dikarya</taxon>
        <taxon>Ascomycota</taxon>
        <taxon>Pezizomycotina</taxon>
        <taxon>Sordariomycetes</taxon>
        <taxon>Sordariomycetidae</taxon>
        <taxon>Sordariales</taxon>
        <taxon>Schizotheciaceae</taxon>
        <taxon>Schizothecium</taxon>
    </lineage>
</organism>
<dbReference type="GO" id="GO:0044550">
    <property type="term" value="P:secondary metabolite biosynthetic process"/>
    <property type="evidence" value="ECO:0007669"/>
    <property type="project" value="TreeGrafter"/>
</dbReference>
<feature type="chain" id="PRO_5041338001" evidence="5">
    <location>
        <begin position="21"/>
        <end position="633"/>
    </location>
</feature>
<feature type="signal peptide" evidence="5">
    <location>
        <begin position="1"/>
        <end position="20"/>
    </location>
</feature>
<dbReference type="InterPro" id="IPR036188">
    <property type="entry name" value="FAD/NAD-bd_sf"/>
</dbReference>
<dbReference type="PROSITE" id="PS00623">
    <property type="entry name" value="GMC_OXRED_1"/>
    <property type="match status" value="1"/>
</dbReference>
<comment type="similarity">
    <text evidence="1 4">Belongs to the GMC oxidoreductase family.</text>
</comment>
<evidence type="ECO:0000259" key="6">
    <source>
        <dbReference type="PROSITE" id="PS00623"/>
    </source>
</evidence>
<evidence type="ECO:0000256" key="5">
    <source>
        <dbReference type="SAM" id="SignalP"/>
    </source>
</evidence>
<dbReference type="PANTHER" id="PTHR11552">
    <property type="entry name" value="GLUCOSE-METHANOL-CHOLINE GMC OXIDOREDUCTASE"/>
    <property type="match status" value="1"/>
</dbReference>
<keyword evidence="5" id="KW-0732">Signal</keyword>
<dbReference type="GO" id="GO:0050660">
    <property type="term" value="F:flavin adenine dinucleotide binding"/>
    <property type="evidence" value="ECO:0007669"/>
    <property type="project" value="InterPro"/>
</dbReference>
<evidence type="ECO:0000256" key="1">
    <source>
        <dbReference type="ARBA" id="ARBA00010790"/>
    </source>
</evidence>
<protein>
    <submittedName>
        <fullName evidence="7">GMC oxidoreductase-like protein</fullName>
    </submittedName>
</protein>
<feature type="binding site" evidence="3">
    <location>
        <position position="118"/>
    </location>
    <ligand>
        <name>FAD</name>
        <dbReference type="ChEBI" id="CHEBI:57692"/>
    </ligand>
</feature>
<evidence type="ECO:0000256" key="3">
    <source>
        <dbReference type="PIRSR" id="PIRSR000137-2"/>
    </source>
</evidence>
<feature type="binding site" evidence="3">
    <location>
        <begin position="46"/>
        <end position="47"/>
    </location>
    <ligand>
        <name>FAD</name>
        <dbReference type="ChEBI" id="CHEBI:57692"/>
    </ligand>
</feature>
<evidence type="ECO:0000313" key="8">
    <source>
        <dbReference type="Proteomes" id="UP001172155"/>
    </source>
</evidence>
<dbReference type="SUPFAM" id="SSF54373">
    <property type="entry name" value="FAD-linked reductases, C-terminal domain"/>
    <property type="match status" value="1"/>
</dbReference>
<feature type="domain" description="Glucose-methanol-choline oxidoreductase N-terminal" evidence="6">
    <location>
        <begin position="116"/>
        <end position="139"/>
    </location>
</feature>
<dbReference type="AlphaFoldDB" id="A0AA40BP85"/>
<dbReference type="Proteomes" id="UP001172155">
    <property type="component" value="Unassembled WGS sequence"/>
</dbReference>
<keyword evidence="8" id="KW-1185">Reference proteome</keyword>
<gene>
    <name evidence="7" type="ORF">B0T18DRAFT_420828</name>
</gene>
<dbReference type="PANTHER" id="PTHR11552:SF115">
    <property type="entry name" value="DEHYDROGENASE XPTC-RELATED"/>
    <property type="match status" value="1"/>
</dbReference>
<proteinExistence type="inferred from homology"/>
<feature type="active site" description="Proton donor" evidence="2">
    <location>
        <position position="570"/>
    </location>
</feature>
<keyword evidence="3 4" id="KW-0274">FAD</keyword>
<dbReference type="Gene3D" id="3.50.50.60">
    <property type="entry name" value="FAD/NAD(P)-binding domain"/>
    <property type="match status" value="1"/>
</dbReference>
<reference evidence="7" key="1">
    <citation type="submission" date="2023-06" db="EMBL/GenBank/DDBJ databases">
        <title>Genome-scale phylogeny and comparative genomics of the fungal order Sordariales.</title>
        <authorList>
            <consortium name="Lawrence Berkeley National Laboratory"/>
            <person name="Hensen N."/>
            <person name="Bonometti L."/>
            <person name="Westerberg I."/>
            <person name="Brannstrom I.O."/>
            <person name="Guillou S."/>
            <person name="Cros-Aarteil S."/>
            <person name="Calhoun S."/>
            <person name="Haridas S."/>
            <person name="Kuo A."/>
            <person name="Mondo S."/>
            <person name="Pangilinan J."/>
            <person name="Riley R."/>
            <person name="LaButti K."/>
            <person name="Andreopoulos B."/>
            <person name="Lipzen A."/>
            <person name="Chen C."/>
            <person name="Yanf M."/>
            <person name="Daum C."/>
            <person name="Ng V."/>
            <person name="Clum A."/>
            <person name="Steindorff A."/>
            <person name="Ohm R."/>
            <person name="Martin F."/>
            <person name="Silar P."/>
            <person name="Natvig D."/>
            <person name="Lalanne C."/>
            <person name="Gautier V."/>
            <person name="Ament-velasquez S.L."/>
            <person name="Kruys A."/>
            <person name="Hutchinson M.I."/>
            <person name="Powell A.J."/>
            <person name="Barry K."/>
            <person name="Miller A.N."/>
            <person name="Grigoriev I.V."/>
            <person name="Debuchy R."/>
            <person name="Gladieux P."/>
            <person name="Thoren M.H."/>
            <person name="Johannesson H."/>
        </authorList>
    </citation>
    <scope>NUCLEOTIDE SEQUENCE</scope>
    <source>
        <strain evidence="7">SMH3187-1</strain>
    </source>
</reference>
<dbReference type="InterPro" id="IPR012132">
    <property type="entry name" value="GMC_OxRdtase"/>
</dbReference>
<dbReference type="GO" id="GO:0016614">
    <property type="term" value="F:oxidoreductase activity, acting on CH-OH group of donors"/>
    <property type="evidence" value="ECO:0007669"/>
    <property type="project" value="InterPro"/>
</dbReference>
<dbReference type="PIRSF" id="PIRSF000137">
    <property type="entry name" value="Alcohol_oxidase"/>
    <property type="match status" value="1"/>
</dbReference>
<dbReference type="InterPro" id="IPR000172">
    <property type="entry name" value="GMC_OxRdtase_N"/>
</dbReference>
<dbReference type="EMBL" id="JAUKUD010000007">
    <property type="protein sequence ID" value="KAK0737909.1"/>
    <property type="molecule type" value="Genomic_DNA"/>
</dbReference>
<keyword evidence="4" id="KW-0285">Flavoprotein</keyword>
<evidence type="ECO:0000313" key="7">
    <source>
        <dbReference type="EMBL" id="KAK0737909.1"/>
    </source>
</evidence>
<dbReference type="Pfam" id="PF05199">
    <property type="entry name" value="GMC_oxred_C"/>
    <property type="match status" value="1"/>
</dbReference>
<dbReference type="Pfam" id="PF00732">
    <property type="entry name" value="GMC_oxred_N"/>
    <property type="match status" value="1"/>
</dbReference>
<evidence type="ECO:0000256" key="4">
    <source>
        <dbReference type="RuleBase" id="RU003968"/>
    </source>
</evidence>
<dbReference type="Gene3D" id="3.30.560.10">
    <property type="entry name" value="Glucose Oxidase, domain 3"/>
    <property type="match status" value="1"/>
</dbReference>
<name>A0AA40BP85_9PEZI</name>